<reference evidence="2 3" key="2">
    <citation type="submission" date="2020-03" db="EMBL/GenBank/DDBJ databases">
        <authorList>
            <person name="Ichikawa N."/>
            <person name="Kimura A."/>
            <person name="Kitahashi Y."/>
            <person name="Uohara A."/>
        </authorList>
    </citation>
    <scope>NUCLEOTIDE SEQUENCE [LARGE SCALE GENOMIC DNA]</scope>
    <source>
        <strain evidence="2 3">NBRC 108639</strain>
    </source>
</reference>
<dbReference type="GO" id="GO:0016829">
    <property type="term" value="F:lyase activity"/>
    <property type="evidence" value="ECO:0007669"/>
    <property type="project" value="UniProtKB-KW"/>
</dbReference>
<dbReference type="GO" id="GO:0071949">
    <property type="term" value="F:FAD binding"/>
    <property type="evidence" value="ECO:0007669"/>
    <property type="project" value="InterPro"/>
</dbReference>
<dbReference type="InterPro" id="IPR011777">
    <property type="entry name" value="Geranylgeranyl_Rdtase_fam"/>
</dbReference>
<accession>A0A6V8JXU2</accession>
<evidence type="ECO:0000259" key="1">
    <source>
        <dbReference type="Pfam" id="PF01494"/>
    </source>
</evidence>
<dbReference type="NCBIfam" id="TIGR02032">
    <property type="entry name" value="GG-red-SF"/>
    <property type="match status" value="1"/>
</dbReference>
<organism evidence="2 3">
    <name type="scientific">Phytohabitans houttuyneae</name>
    <dbReference type="NCBI Taxonomy" id="1076126"/>
    <lineage>
        <taxon>Bacteria</taxon>
        <taxon>Bacillati</taxon>
        <taxon>Actinomycetota</taxon>
        <taxon>Actinomycetes</taxon>
        <taxon>Micromonosporales</taxon>
        <taxon>Micromonosporaceae</taxon>
    </lineage>
</organism>
<proteinExistence type="predicted"/>
<dbReference type="PRINTS" id="PR00420">
    <property type="entry name" value="RNGMNOXGNASE"/>
</dbReference>
<sequence>MAILRWVEMWDVAVVGGGPAGMSAAHAAARAGARTVVLEKATHPRYKTCGGGLLGTSLAAVSGLIDVPADDWVGRATFTLDGRRQIERTSDRPVLAMVRREAFDHALRKAAAEAGAEVRERVTVRGLEDAGGHVVVRPSSGTPLAARAVIGADGSSGITSRHVGVAYAQVDLGLEVELPIPPALRERWRGRLLIDWGPIPGSYAWVFPKGDRLTVGVIAERGQGAATKAYLRGFVERLGLSGIEPVHDSGHLTRCRTPDSPLRRGRVLVAGDAGGLLEPWTREGISFALRSGTYAGEAAAAGDLGRYESTVEAQLGTEMWAGRKLLAAYSRRPGAFHTLLATPTGWSLFARFCRGEPVLLNAVRRRSVRAALRALS</sequence>
<dbReference type="EMBL" id="BLPF01000001">
    <property type="protein sequence ID" value="GFJ77552.1"/>
    <property type="molecule type" value="Genomic_DNA"/>
</dbReference>
<dbReference type="InterPro" id="IPR050407">
    <property type="entry name" value="Geranylgeranyl_reductase"/>
</dbReference>
<comment type="caution">
    <text evidence="2">The sequence shown here is derived from an EMBL/GenBank/DDBJ whole genome shotgun (WGS) entry which is preliminary data.</text>
</comment>
<keyword evidence="3" id="KW-1185">Reference proteome</keyword>
<dbReference type="Pfam" id="PF01494">
    <property type="entry name" value="FAD_binding_3"/>
    <property type="match status" value="1"/>
</dbReference>
<dbReference type="PANTHER" id="PTHR42685:SF22">
    <property type="entry name" value="CONDITIONED MEDIUM FACTOR RECEPTOR 1"/>
    <property type="match status" value="1"/>
</dbReference>
<dbReference type="AlphaFoldDB" id="A0A6V8JXU2"/>
<feature type="domain" description="FAD-binding" evidence="1">
    <location>
        <begin position="11"/>
        <end position="167"/>
    </location>
</feature>
<dbReference type="InterPro" id="IPR036188">
    <property type="entry name" value="FAD/NAD-bd_sf"/>
</dbReference>
<gene>
    <name evidence="2" type="ORF">Phou_017320</name>
</gene>
<dbReference type="PANTHER" id="PTHR42685">
    <property type="entry name" value="GERANYLGERANYL DIPHOSPHATE REDUCTASE"/>
    <property type="match status" value="1"/>
</dbReference>
<dbReference type="Proteomes" id="UP000482800">
    <property type="component" value="Unassembled WGS sequence"/>
</dbReference>
<name>A0A6V8JXU2_9ACTN</name>
<dbReference type="InterPro" id="IPR002938">
    <property type="entry name" value="FAD-bd"/>
</dbReference>
<evidence type="ECO:0000313" key="2">
    <source>
        <dbReference type="EMBL" id="GFJ77552.1"/>
    </source>
</evidence>
<dbReference type="Gene3D" id="3.50.50.60">
    <property type="entry name" value="FAD/NAD(P)-binding domain"/>
    <property type="match status" value="1"/>
</dbReference>
<reference evidence="2 3" key="1">
    <citation type="submission" date="2020-03" db="EMBL/GenBank/DDBJ databases">
        <title>Whole genome shotgun sequence of Phytohabitans houttuyneae NBRC 108639.</title>
        <authorList>
            <person name="Komaki H."/>
            <person name="Tamura T."/>
        </authorList>
    </citation>
    <scope>NUCLEOTIDE SEQUENCE [LARGE SCALE GENOMIC DNA]</scope>
    <source>
        <strain evidence="2 3">NBRC 108639</strain>
    </source>
</reference>
<keyword evidence="2" id="KW-0456">Lyase</keyword>
<dbReference type="GO" id="GO:0016628">
    <property type="term" value="F:oxidoreductase activity, acting on the CH-CH group of donors, NAD or NADP as acceptor"/>
    <property type="evidence" value="ECO:0007669"/>
    <property type="project" value="InterPro"/>
</dbReference>
<evidence type="ECO:0000313" key="3">
    <source>
        <dbReference type="Proteomes" id="UP000482800"/>
    </source>
</evidence>
<dbReference type="SUPFAM" id="SSF51905">
    <property type="entry name" value="FAD/NAD(P)-binding domain"/>
    <property type="match status" value="1"/>
</dbReference>
<protein>
    <submittedName>
        <fullName evidence="2">Hyaluronate lyase</fullName>
    </submittedName>
</protein>